<protein>
    <submittedName>
        <fullName evidence="2">TonB-dependent receptor</fullName>
    </submittedName>
</protein>
<name>A0A929PYQ2_9SPHI</name>
<dbReference type="SUPFAM" id="SSF49464">
    <property type="entry name" value="Carboxypeptidase regulatory domain-like"/>
    <property type="match status" value="1"/>
</dbReference>
<proteinExistence type="predicted"/>
<dbReference type="AlphaFoldDB" id="A0A929PYQ2"/>
<dbReference type="Gene3D" id="2.60.40.1930">
    <property type="match status" value="1"/>
</dbReference>
<feature type="signal peptide" evidence="1">
    <location>
        <begin position="1"/>
        <end position="21"/>
    </location>
</feature>
<accession>A0A929PYQ2</accession>
<keyword evidence="1" id="KW-0732">Signal</keyword>
<gene>
    <name evidence="2" type="ORF">IRJ16_16865</name>
</gene>
<keyword evidence="3" id="KW-1185">Reference proteome</keyword>
<dbReference type="EMBL" id="JADFFL010000007">
    <property type="protein sequence ID" value="MBE9663562.1"/>
    <property type="molecule type" value="Genomic_DNA"/>
</dbReference>
<reference evidence="2" key="1">
    <citation type="submission" date="2020-10" db="EMBL/GenBank/DDBJ databases">
        <title>Mucilaginibacter mali sp. nov., isolated from rhizosphere soil of apple orchard.</title>
        <authorList>
            <person name="Lee J.-S."/>
            <person name="Kim H.S."/>
            <person name="Kim J.-S."/>
        </authorList>
    </citation>
    <scope>NUCLEOTIDE SEQUENCE</scope>
    <source>
        <strain evidence="2">KCTC 22746</strain>
    </source>
</reference>
<dbReference type="InterPro" id="IPR008969">
    <property type="entry name" value="CarboxyPept-like_regulatory"/>
</dbReference>
<feature type="chain" id="PRO_5037785872" evidence="1">
    <location>
        <begin position="22"/>
        <end position="930"/>
    </location>
</feature>
<organism evidence="2 3">
    <name type="scientific">Mucilaginibacter myungsuensis</name>
    <dbReference type="NCBI Taxonomy" id="649104"/>
    <lineage>
        <taxon>Bacteria</taxon>
        <taxon>Pseudomonadati</taxon>
        <taxon>Bacteroidota</taxon>
        <taxon>Sphingobacteriia</taxon>
        <taxon>Sphingobacteriales</taxon>
        <taxon>Sphingobacteriaceae</taxon>
        <taxon>Mucilaginibacter</taxon>
    </lineage>
</organism>
<sequence>MMYRVVVFAVVLALFAFAKKAEDPIDKLVAALQKWTAASPREKVYLQLDKPYYALGDTIWFKGYITTGSRNQLSAISGSVYVDLINEQDSVVRDLKLPITTGMTMGDMVLGDDLVEGNYRVRAYTQWMRNAGEEWYFDKTFTVGSVVSNGIITKADYQYKDVNGKQMLTAMLNYSDDKGQPLAGKNVTYRITIDKNVVWTKSTKTDANGNIPVNIANEHKADLTGAYIRTTLNNSSNKEVIKDFPIKAALSQSDVQFFPEGGTTVNGVATKVAFKATGVDGLGMNITGKVVETSTQKEVTMFTTAHAGMGSFILRPQAGRDYSALITFDDRSTKLIALPKAVDNGYVLSVYQPQKDSVLVRVSAAEGQTAQRLGLIAQSGGETIFATTLTIDRPITSFWLDKNAFPTGIAQFTLFSATGEPMNERIAFIKSNDRLDLDIKPNKQIYKGKEQVSVNLISKDGNGKNTAGNFSVSVIDESKIPSDEANETSILSSLLLTSDIKGYIEKPNYYFINDNEQTDKALDNLMLTQGYRKFVWKDIASNKIVTPPQFPAENMGISISGKVKTLTGQVAPNAAVTLHSTRARITKVALTDAEGKFRFDGIFLTDSIKFAVQARTNKGSDKLIVSMDSIPRQAMSKNPNAGDLATNIPGILKAYIEAGRKQDELNIKMGRMDKVHKLREVNIRGAKDKKEMYAIQGPLKIPEGHADRTLIINEKEMERYGSLASFLAAGAIPNVKMAATGGLPSAKVLEKYWTFRVILDGRFLSKEEALGVFDNSYVHCSDIVKIEAVIQNMALKAILSTGDQPVLFVYTKPVKDRKQYNPSIANITPKGFNKAREFYSPKYDRPGMDKTIPDMRTTVYWNPYLKTYAAGQGSFNFYTADGPATYRVTVEGINADGQLGRKVVRITVDAEPFNGNKFELWPGYRAFATK</sequence>
<evidence type="ECO:0000313" key="3">
    <source>
        <dbReference type="Proteomes" id="UP000622475"/>
    </source>
</evidence>
<dbReference type="Proteomes" id="UP000622475">
    <property type="component" value="Unassembled WGS sequence"/>
</dbReference>
<keyword evidence="2" id="KW-0675">Receptor</keyword>
<dbReference type="RefSeq" id="WP_194112802.1">
    <property type="nucleotide sequence ID" value="NZ_JADFFL010000007.1"/>
</dbReference>
<evidence type="ECO:0000256" key="1">
    <source>
        <dbReference type="SAM" id="SignalP"/>
    </source>
</evidence>
<evidence type="ECO:0000313" key="2">
    <source>
        <dbReference type="EMBL" id="MBE9663562.1"/>
    </source>
</evidence>
<comment type="caution">
    <text evidence="2">The sequence shown here is derived from an EMBL/GenBank/DDBJ whole genome shotgun (WGS) entry which is preliminary data.</text>
</comment>